<evidence type="ECO:0000313" key="5">
    <source>
        <dbReference type="Proteomes" id="UP001229421"/>
    </source>
</evidence>
<proteinExistence type="predicted"/>
<reference evidence="4" key="1">
    <citation type="journal article" date="2023" name="bioRxiv">
        <title>Improved chromosome-level genome assembly for marigold (Tagetes erecta).</title>
        <authorList>
            <person name="Jiang F."/>
            <person name="Yuan L."/>
            <person name="Wang S."/>
            <person name="Wang H."/>
            <person name="Xu D."/>
            <person name="Wang A."/>
            <person name="Fan W."/>
        </authorList>
    </citation>
    <scope>NUCLEOTIDE SEQUENCE</scope>
    <source>
        <strain evidence="4">WSJ</strain>
        <tissue evidence="4">Leaf</tissue>
    </source>
</reference>
<dbReference type="Pfam" id="PF00188">
    <property type="entry name" value="CAP"/>
    <property type="match status" value="1"/>
</dbReference>
<sequence>MVYSHNILLVLALSLALLHLSHTQDQEPGNNPDDYVNAHSCIRKVLELPPLTWDAELAKVAQAYADKRKDCQMVHSDRCGENMASGPLLNGSYAVQMWVDQRREYDYDANKCKEKMCGGYTQVVWKESQRVGCGRSQCDDGSSWMVVCNYDPPGNIVGQKPY</sequence>
<dbReference type="FunFam" id="3.40.33.10:FF:000004">
    <property type="entry name" value="CAP, cysteine-rich secretory protein, antigen 5"/>
    <property type="match status" value="1"/>
</dbReference>
<gene>
    <name evidence="4" type="ORF">QVD17_26697</name>
</gene>
<dbReference type="InterPro" id="IPR035940">
    <property type="entry name" value="CAP_sf"/>
</dbReference>
<evidence type="ECO:0000259" key="3">
    <source>
        <dbReference type="SMART" id="SM00198"/>
    </source>
</evidence>
<keyword evidence="2" id="KW-0732">Signal</keyword>
<keyword evidence="1" id="KW-0568">Pathogenesis-related protein</keyword>
<dbReference type="EMBL" id="JAUHHV010000007">
    <property type="protein sequence ID" value="KAK1417568.1"/>
    <property type="molecule type" value="Genomic_DNA"/>
</dbReference>
<dbReference type="SUPFAM" id="SSF55797">
    <property type="entry name" value="PR-1-like"/>
    <property type="match status" value="1"/>
</dbReference>
<dbReference type="Proteomes" id="UP001229421">
    <property type="component" value="Unassembled WGS sequence"/>
</dbReference>
<dbReference type="InterPro" id="IPR014044">
    <property type="entry name" value="CAP_dom"/>
</dbReference>
<dbReference type="PROSITE" id="PS01010">
    <property type="entry name" value="CRISP_2"/>
    <property type="match status" value="1"/>
</dbReference>
<dbReference type="GO" id="GO:0005576">
    <property type="term" value="C:extracellular region"/>
    <property type="evidence" value="ECO:0007669"/>
    <property type="project" value="InterPro"/>
</dbReference>
<evidence type="ECO:0000256" key="2">
    <source>
        <dbReference type="SAM" id="SignalP"/>
    </source>
</evidence>
<accession>A0AAD8K7T6</accession>
<organism evidence="4 5">
    <name type="scientific">Tagetes erecta</name>
    <name type="common">African marigold</name>
    <dbReference type="NCBI Taxonomy" id="13708"/>
    <lineage>
        <taxon>Eukaryota</taxon>
        <taxon>Viridiplantae</taxon>
        <taxon>Streptophyta</taxon>
        <taxon>Embryophyta</taxon>
        <taxon>Tracheophyta</taxon>
        <taxon>Spermatophyta</taxon>
        <taxon>Magnoliopsida</taxon>
        <taxon>eudicotyledons</taxon>
        <taxon>Gunneridae</taxon>
        <taxon>Pentapetalae</taxon>
        <taxon>asterids</taxon>
        <taxon>campanulids</taxon>
        <taxon>Asterales</taxon>
        <taxon>Asteraceae</taxon>
        <taxon>Asteroideae</taxon>
        <taxon>Heliantheae alliance</taxon>
        <taxon>Tageteae</taxon>
        <taxon>Tagetes</taxon>
    </lineage>
</organism>
<feature type="domain" description="SCP" evidence="3">
    <location>
        <begin position="30"/>
        <end position="158"/>
    </location>
</feature>
<dbReference type="PANTHER" id="PTHR10334">
    <property type="entry name" value="CYSTEINE-RICH SECRETORY PROTEIN-RELATED"/>
    <property type="match status" value="1"/>
</dbReference>
<dbReference type="PRINTS" id="PR00837">
    <property type="entry name" value="V5TPXLIKE"/>
</dbReference>
<dbReference type="InterPro" id="IPR001283">
    <property type="entry name" value="CRISP-related"/>
</dbReference>
<keyword evidence="1" id="KW-0611">Plant defense</keyword>
<feature type="chain" id="PRO_5041993678" description="SCP domain-containing protein" evidence="2">
    <location>
        <begin position="24"/>
        <end position="162"/>
    </location>
</feature>
<dbReference type="SMART" id="SM00198">
    <property type="entry name" value="SCP"/>
    <property type="match status" value="1"/>
</dbReference>
<comment type="caution">
    <text evidence="4">The sequence shown here is derived from an EMBL/GenBank/DDBJ whole genome shotgun (WGS) entry which is preliminary data.</text>
</comment>
<dbReference type="Gene3D" id="3.40.33.10">
    <property type="entry name" value="CAP"/>
    <property type="match status" value="1"/>
</dbReference>
<feature type="signal peptide" evidence="2">
    <location>
        <begin position="1"/>
        <end position="23"/>
    </location>
</feature>
<evidence type="ECO:0000313" key="4">
    <source>
        <dbReference type="EMBL" id="KAK1417568.1"/>
    </source>
</evidence>
<evidence type="ECO:0000256" key="1">
    <source>
        <dbReference type="ARBA" id="ARBA00023265"/>
    </source>
</evidence>
<keyword evidence="5" id="KW-1185">Reference proteome</keyword>
<name>A0AAD8K7T6_TARER</name>
<protein>
    <recommendedName>
        <fullName evidence="3">SCP domain-containing protein</fullName>
    </recommendedName>
</protein>
<dbReference type="InterPro" id="IPR018244">
    <property type="entry name" value="Allrgn_V5/Tpx1_CS"/>
</dbReference>
<dbReference type="AlphaFoldDB" id="A0AAD8K7T6"/>